<dbReference type="EMBL" id="JAUSUL010000001">
    <property type="protein sequence ID" value="MDQ0314358.1"/>
    <property type="molecule type" value="Genomic_DNA"/>
</dbReference>
<dbReference type="InterPro" id="IPR029063">
    <property type="entry name" value="SAM-dependent_MTases_sf"/>
</dbReference>
<dbReference type="InterPro" id="IPR050508">
    <property type="entry name" value="Methyltransf_Superfamily"/>
</dbReference>
<reference evidence="2" key="1">
    <citation type="submission" date="2023-07" db="EMBL/GenBank/DDBJ databases">
        <title>Genomic Encyclopedia of Type Strains, Phase IV (KMG-IV): sequencing the most valuable type-strain genomes for metagenomic binning, comparative biology and taxonomic classification.</title>
        <authorList>
            <person name="Goeker M."/>
        </authorList>
    </citation>
    <scope>NUCLEOTIDE SEQUENCE</scope>
    <source>
        <strain evidence="2">DSM 21202</strain>
    </source>
</reference>
<dbReference type="InterPro" id="IPR041698">
    <property type="entry name" value="Methyltransf_25"/>
</dbReference>
<dbReference type="Pfam" id="PF13649">
    <property type="entry name" value="Methyltransf_25"/>
    <property type="match status" value="1"/>
</dbReference>
<accession>A0AAE3VLX4</accession>
<keyword evidence="2" id="KW-0830">Ubiquinone</keyword>
<keyword evidence="3" id="KW-1185">Reference proteome</keyword>
<dbReference type="AlphaFoldDB" id="A0AAE3VLX4"/>
<proteinExistence type="predicted"/>
<gene>
    <name evidence="2" type="ORF">J2S73_000795</name>
</gene>
<comment type="caution">
    <text evidence="2">The sequence shown here is derived from an EMBL/GenBank/DDBJ whole genome shotgun (WGS) entry which is preliminary data.</text>
</comment>
<dbReference type="Gene3D" id="3.40.50.150">
    <property type="entry name" value="Vaccinia Virus protein VP39"/>
    <property type="match status" value="1"/>
</dbReference>
<dbReference type="PANTHER" id="PTHR42912:SF93">
    <property type="entry name" value="N6-ADENOSINE-METHYLTRANSFERASE TMT1A"/>
    <property type="match status" value="1"/>
</dbReference>
<dbReference type="SUPFAM" id="SSF53335">
    <property type="entry name" value="S-adenosyl-L-methionine-dependent methyltransferases"/>
    <property type="match status" value="1"/>
</dbReference>
<name>A0AAE3VLX4_9HYPH</name>
<dbReference type="GO" id="GO:0008168">
    <property type="term" value="F:methyltransferase activity"/>
    <property type="evidence" value="ECO:0007669"/>
    <property type="project" value="TreeGrafter"/>
</dbReference>
<organism evidence="2 3">
    <name type="scientific">Amorphus orientalis</name>
    <dbReference type="NCBI Taxonomy" id="649198"/>
    <lineage>
        <taxon>Bacteria</taxon>
        <taxon>Pseudomonadati</taxon>
        <taxon>Pseudomonadota</taxon>
        <taxon>Alphaproteobacteria</taxon>
        <taxon>Hyphomicrobiales</taxon>
        <taxon>Amorphaceae</taxon>
        <taxon>Amorphus</taxon>
    </lineage>
</organism>
<dbReference type="CDD" id="cd02440">
    <property type="entry name" value="AdoMet_MTases"/>
    <property type="match status" value="1"/>
</dbReference>
<protein>
    <submittedName>
        <fullName evidence="2">Ubiquinone/menaquinone biosynthesis C-methylase UbiE</fullName>
    </submittedName>
</protein>
<sequence length="364" mass="40978">MALTPFERFSTRARFVVSQGARVGWYGTQSILASRMVDRIGRSLPEEERRTARTERPVPSRAELFADVRNLLLRDMRNVEAGLYPMPRDERGGIAGALRRSRAYFDDLPEVVRRRHTHSYGEVGKLPSEPTRPDYYLQNFHFQSDGWMSEHSARLYDTQVETLFLGAAAAMRRQALVPIAGELARRDQRRMGYIDLGCGTGSFLRTVNQAFPRLATVGVDLSEAYAAHTRDAVGSRPRTGAVVAAGETLPFADRGIDIATAIYLFHELPPEVRTTVARELARAVRPKGLVVIVDSLQFGDRPDFDGLLEIFPQLFHEPYYRGYLVADLNETFEEAGFAVEDSFTAFLSKVTVLRRKSSRVTKKS</sequence>
<dbReference type="RefSeq" id="WP_306884130.1">
    <property type="nucleotide sequence ID" value="NZ_JAUSUL010000001.1"/>
</dbReference>
<dbReference type="PANTHER" id="PTHR42912">
    <property type="entry name" value="METHYLTRANSFERASE"/>
    <property type="match status" value="1"/>
</dbReference>
<dbReference type="Proteomes" id="UP001229244">
    <property type="component" value="Unassembled WGS sequence"/>
</dbReference>
<feature type="domain" description="Methyltransferase" evidence="1">
    <location>
        <begin position="195"/>
        <end position="288"/>
    </location>
</feature>
<evidence type="ECO:0000313" key="3">
    <source>
        <dbReference type="Proteomes" id="UP001229244"/>
    </source>
</evidence>
<evidence type="ECO:0000259" key="1">
    <source>
        <dbReference type="Pfam" id="PF13649"/>
    </source>
</evidence>
<evidence type="ECO:0000313" key="2">
    <source>
        <dbReference type="EMBL" id="MDQ0314358.1"/>
    </source>
</evidence>